<dbReference type="PANTHER" id="PTHR20953">
    <property type="entry name" value="KINASE-RELATED"/>
    <property type="match status" value="1"/>
</dbReference>
<keyword evidence="1" id="KW-0547">Nucleotide-binding</keyword>
<organism evidence="4">
    <name type="scientific">Aureoumbra lagunensis</name>
    <dbReference type="NCBI Taxonomy" id="44058"/>
    <lineage>
        <taxon>Eukaryota</taxon>
        <taxon>Sar</taxon>
        <taxon>Stramenopiles</taxon>
        <taxon>Ochrophyta</taxon>
        <taxon>Pelagophyceae</taxon>
        <taxon>Pelagomonadales</taxon>
        <taxon>Aureoumbra</taxon>
    </lineage>
</organism>
<keyword evidence="4" id="KW-0150">Chloroplast</keyword>
<dbReference type="EMBL" id="GQ231542">
    <property type="protein sequence ID" value="ACS36938.1"/>
    <property type="molecule type" value="Genomic_DNA"/>
</dbReference>
<keyword evidence="4" id="KW-0934">Plastid</keyword>
<evidence type="ECO:0000256" key="2">
    <source>
        <dbReference type="ARBA" id="ARBA00022840"/>
    </source>
</evidence>
<dbReference type="GO" id="GO:0005524">
    <property type="term" value="F:ATP binding"/>
    <property type="evidence" value="ECO:0007669"/>
    <property type="project" value="UniProtKB-KW"/>
</dbReference>
<protein>
    <submittedName>
        <fullName evidence="4">Conserved hypothetical plastid protein Ycf45</fullName>
    </submittedName>
</protein>
<dbReference type="Pfam" id="PF19568">
    <property type="entry name" value="Spore_III_AA"/>
    <property type="match status" value="1"/>
</dbReference>
<evidence type="ECO:0000313" key="4">
    <source>
        <dbReference type="EMBL" id="ACS36938.1"/>
    </source>
</evidence>
<dbReference type="GeneID" id="8097439"/>
<dbReference type="AlphaFoldDB" id="C6KIY2"/>
<dbReference type="SUPFAM" id="SSF52540">
    <property type="entry name" value="P-loop containing nucleoside triphosphate hydrolases"/>
    <property type="match status" value="1"/>
</dbReference>
<dbReference type="InterPro" id="IPR045735">
    <property type="entry name" value="Spore_III_AA_AAA+_ATPase"/>
</dbReference>
<proteinExistence type="predicted"/>
<reference evidence="4" key="1">
    <citation type="journal article" date="2010" name="J. Phycol.">
        <title>Analyses of the complete chloroplast genome sequences of two members of the pelagophyceae: Aureococcus anophagefferens CCMP1984 and Aureoumbra lagunensis CCMP1507.</title>
        <authorList>
            <person name="Ong H.C."/>
            <person name="Wilhelm S.W."/>
            <person name="Gobler C.J."/>
            <person name="Bullerjahn G."/>
            <person name="Jacobs M.A."/>
            <person name="McKay J."/>
            <person name="Sims E.H."/>
            <person name="Gillett W.G."/>
            <person name="Zhou Y."/>
            <person name="Haugen E."/>
            <person name="Rocap G."/>
            <person name="Cattolico R.A."/>
        </authorList>
    </citation>
    <scope>NUCLEOTIDE SEQUENCE</scope>
    <source>
        <strain evidence="4">CCMP 1507</strain>
    </source>
</reference>
<accession>C6KIY2</accession>
<geneLocation type="chloroplast" evidence="4"/>
<keyword evidence="2" id="KW-0067">ATP-binding</keyword>
<dbReference type="RefSeq" id="YP_003002226.1">
    <property type="nucleotide sequence ID" value="NC_012903.1"/>
</dbReference>
<evidence type="ECO:0000256" key="1">
    <source>
        <dbReference type="ARBA" id="ARBA00022741"/>
    </source>
</evidence>
<evidence type="ECO:0000259" key="3">
    <source>
        <dbReference type="SMART" id="SM00382"/>
    </source>
</evidence>
<dbReference type="InterPro" id="IPR003593">
    <property type="entry name" value="AAA+_ATPase"/>
</dbReference>
<dbReference type="SMART" id="SM00382">
    <property type="entry name" value="AAA"/>
    <property type="match status" value="1"/>
</dbReference>
<dbReference type="InterPro" id="IPR027417">
    <property type="entry name" value="P-loop_NTPase"/>
</dbReference>
<feature type="domain" description="AAA+ ATPase" evidence="3">
    <location>
        <begin position="123"/>
        <end position="253"/>
    </location>
</feature>
<sequence length="340" mass="38713">MLIINEDVAFLIDIFPYFVQKPLKNHPLLDELIEIIFDIGKCPEVRFSSKIEVLSYRVISKQDMNYCLTKISNFNEKNRAGIKRTLHRISCLRNRDDQIIGLTCRVGRSVIGLTNKIRDILLLNRSILILGRPGVGKTTIIREIARILSNELEKRVVIVDTSNEIAGDNDVPHVAVGRARRLQVKNSNLQHQSLIEAVENHMPEVIIIDEIGTEIEALSARTIAERGVQLIATTHGNHLENLIKNPILMDLIGGIQSVTLSDQEAKNRHTKKSILERKFAATFNIIIEINNYNSWTIYENVEESVDFLLKGQEPNKQVRTMLSDGKYTIVSDYNLNRLKE</sequence>
<dbReference type="Gene3D" id="3.40.50.300">
    <property type="entry name" value="P-loop containing nucleotide triphosphate hydrolases"/>
    <property type="match status" value="1"/>
</dbReference>
<dbReference type="CDD" id="cd00009">
    <property type="entry name" value="AAA"/>
    <property type="match status" value="1"/>
</dbReference>
<name>C6KIY2_9STRA</name>
<dbReference type="PANTHER" id="PTHR20953:SF3">
    <property type="entry name" value="P-LOOP CONTAINING NUCLEOSIDE TRIPHOSPHATE HYDROLASES SUPERFAMILY PROTEIN"/>
    <property type="match status" value="1"/>
</dbReference>
<gene>
    <name evidence="4" type="primary">ycf45</name>
    <name evidence="4" type="ORF">AulaCp050</name>
</gene>